<reference evidence="9" key="1">
    <citation type="submission" date="2020-03" db="EMBL/GenBank/DDBJ databases">
        <title>Site-based positive gene gene selection in Geosmithia morbida across the United States reveals a broad range of putative effectors and factors for local host and environmental adapation.</title>
        <authorList>
            <person name="Onufrak A."/>
            <person name="Murdoch R.W."/>
            <person name="Gazis R."/>
            <person name="Huff M."/>
            <person name="Staton M."/>
            <person name="Klingeman W."/>
            <person name="Hadziabdic D."/>
        </authorList>
    </citation>
    <scope>NUCLEOTIDE SEQUENCE</scope>
    <source>
        <strain evidence="9">1262</strain>
    </source>
</reference>
<feature type="transmembrane region" description="Helical" evidence="8">
    <location>
        <begin position="69"/>
        <end position="91"/>
    </location>
</feature>
<dbReference type="GO" id="GO:0022857">
    <property type="term" value="F:transmembrane transporter activity"/>
    <property type="evidence" value="ECO:0007669"/>
    <property type="project" value="InterPro"/>
</dbReference>
<evidence type="ECO:0000313" key="9">
    <source>
        <dbReference type="EMBL" id="KAF4120870.1"/>
    </source>
</evidence>
<evidence type="ECO:0000256" key="6">
    <source>
        <dbReference type="ARBA" id="ARBA00023136"/>
    </source>
</evidence>
<dbReference type="GO" id="GO:0005886">
    <property type="term" value="C:plasma membrane"/>
    <property type="evidence" value="ECO:0007669"/>
    <property type="project" value="TreeGrafter"/>
</dbReference>
<accession>A0A9P4YQF8</accession>
<keyword evidence="6 8" id="KW-0472">Membrane</keyword>
<feature type="transmembrane region" description="Helical" evidence="8">
    <location>
        <begin position="178"/>
        <end position="199"/>
    </location>
</feature>
<keyword evidence="4 8" id="KW-0812">Transmembrane</keyword>
<proteinExistence type="inferred from homology"/>
<dbReference type="OrthoDB" id="2116389at2759"/>
<evidence type="ECO:0000256" key="7">
    <source>
        <dbReference type="SAM" id="MobiDB-lite"/>
    </source>
</evidence>
<comment type="similarity">
    <text evidence="2">Belongs to the purine-cytosine permease (2.A.39) family.</text>
</comment>
<feature type="transmembrane region" description="Helical" evidence="8">
    <location>
        <begin position="142"/>
        <end position="166"/>
    </location>
</feature>
<evidence type="ECO:0000256" key="5">
    <source>
        <dbReference type="ARBA" id="ARBA00022989"/>
    </source>
</evidence>
<dbReference type="Pfam" id="PF02133">
    <property type="entry name" value="Transp_cyt_pur"/>
    <property type="match status" value="1"/>
</dbReference>
<dbReference type="InterPro" id="IPR026030">
    <property type="entry name" value="Pur-cyt_permease_Fcy2/21/22"/>
</dbReference>
<dbReference type="GeneID" id="55968586"/>
<feature type="transmembrane region" description="Helical" evidence="8">
    <location>
        <begin position="364"/>
        <end position="382"/>
    </location>
</feature>
<evidence type="ECO:0000256" key="8">
    <source>
        <dbReference type="SAM" id="Phobius"/>
    </source>
</evidence>
<dbReference type="InterPro" id="IPR001248">
    <property type="entry name" value="Pur-cyt_permease"/>
</dbReference>
<evidence type="ECO:0000256" key="1">
    <source>
        <dbReference type="ARBA" id="ARBA00004141"/>
    </source>
</evidence>
<feature type="transmembrane region" description="Helical" evidence="8">
    <location>
        <begin position="326"/>
        <end position="344"/>
    </location>
</feature>
<dbReference type="PANTHER" id="PTHR31806:SF5">
    <property type="entry name" value="PURINE-CYTOSINE PERMEASE FCY21"/>
    <property type="match status" value="1"/>
</dbReference>
<evidence type="ECO:0000256" key="4">
    <source>
        <dbReference type="ARBA" id="ARBA00022692"/>
    </source>
</evidence>
<dbReference type="Proteomes" id="UP000749293">
    <property type="component" value="Unassembled WGS sequence"/>
</dbReference>
<keyword evidence="10" id="KW-1185">Reference proteome</keyword>
<gene>
    <name evidence="9" type="ORF">GMORB2_2356</name>
</gene>
<feature type="transmembrane region" description="Helical" evidence="8">
    <location>
        <begin position="254"/>
        <end position="272"/>
    </location>
</feature>
<keyword evidence="5 8" id="KW-1133">Transmembrane helix</keyword>
<keyword evidence="3" id="KW-0813">Transport</keyword>
<comment type="caution">
    <text evidence="9">The sequence shown here is derived from an EMBL/GenBank/DDBJ whole genome shotgun (WGS) entry which is preliminary data.</text>
</comment>
<protein>
    <submittedName>
        <fullName evidence="9">Purine-cytosine permease or related protein</fullName>
    </submittedName>
</protein>
<dbReference type="RefSeq" id="XP_035319522.1">
    <property type="nucleotide sequence ID" value="XM_035464336.1"/>
</dbReference>
<dbReference type="AlphaFoldDB" id="A0A9P4YQF8"/>
<sequence>MQDLEKACPEGKFIPEGGSSLNSPDEGLVDIVDLPAGWKGKVTKVLGIGAVELRGAVPIPVEERTCTSFLNIGTLWFCMNANMLPITFGILGPSYGLGLRDSSLVIIFFTLLTALLPAYMSTLGPKIGMRQMIQARFSYGKWAVSIPILLNMATLTGFCIIMAVIGGQCLSAVSGGTLSSAVGIVIVTILSLVISFSGFKVLHLYEKWASAPSVIALIIACGCGGKHLDEQSVPTDPATAAQILSFAMIWLLKIPRSVFSIVITALVMPISIKASSDFFANLENFIALIGYWSSAFVGVFIVEHFWFRKADCSTYSHEAWDNSEMLPPGIAAIAASVVCFGLVIPTMEQVWWVGPIAETTGDLGFEVAFLLAGLLYVPFRTLEKRIGGR</sequence>
<feature type="transmembrane region" description="Helical" evidence="8">
    <location>
        <begin position="103"/>
        <end position="121"/>
    </location>
</feature>
<comment type="subcellular location">
    <subcellularLocation>
        <location evidence="1">Membrane</location>
        <topology evidence="1">Multi-pass membrane protein</topology>
    </subcellularLocation>
</comment>
<dbReference type="EMBL" id="JAANYQ010000014">
    <property type="protein sequence ID" value="KAF4120870.1"/>
    <property type="molecule type" value="Genomic_DNA"/>
</dbReference>
<dbReference type="PANTHER" id="PTHR31806">
    <property type="entry name" value="PURINE-CYTOSINE PERMEASE FCY2-RELATED"/>
    <property type="match status" value="1"/>
</dbReference>
<feature type="transmembrane region" description="Helical" evidence="8">
    <location>
        <begin position="284"/>
        <end position="306"/>
    </location>
</feature>
<evidence type="ECO:0000313" key="10">
    <source>
        <dbReference type="Proteomes" id="UP000749293"/>
    </source>
</evidence>
<evidence type="ECO:0000256" key="2">
    <source>
        <dbReference type="ARBA" id="ARBA00008974"/>
    </source>
</evidence>
<feature type="region of interest" description="Disordered" evidence="7">
    <location>
        <begin position="1"/>
        <end position="20"/>
    </location>
</feature>
<name>A0A9P4YQF8_9HYPO</name>
<organism evidence="9 10">
    <name type="scientific">Geosmithia morbida</name>
    <dbReference type="NCBI Taxonomy" id="1094350"/>
    <lineage>
        <taxon>Eukaryota</taxon>
        <taxon>Fungi</taxon>
        <taxon>Dikarya</taxon>
        <taxon>Ascomycota</taxon>
        <taxon>Pezizomycotina</taxon>
        <taxon>Sordariomycetes</taxon>
        <taxon>Hypocreomycetidae</taxon>
        <taxon>Hypocreales</taxon>
        <taxon>Bionectriaceae</taxon>
        <taxon>Geosmithia</taxon>
    </lineage>
</organism>
<evidence type="ECO:0000256" key="3">
    <source>
        <dbReference type="ARBA" id="ARBA00022448"/>
    </source>
</evidence>
<dbReference type="Gene3D" id="1.10.4160.10">
    <property type="entry name" value="Hydantoin permease"/>
    <property type="match status" value="1"/>
</dbReference>